<gene>
    <name evidence="3" type="ORF">K458DRAFT_309388</name>
</gene>
<feature type="compositionally biased region" description="Basic and acidic residues" evidence="2">
    <location>
        <begin position="316"/>
        <end position="328"/>
    </location>
</feature>
<feature type="coiled-coil region" evidence="1">
    <location>
        <begin position="209"/>
        <end position="236"/>
    </location>
</feature>
<evidence type="ECO:0000313" key="3">
    <source>
        <dbReference type="EMBL" id="KAF2681471.1"/>
    </source>
</evidence>
<feature type="region of interest" description="Disordered" evidence="2">
    <location>
        <begin position="300"/>
        <end position="394"/>
    </location>
</feature>
<sequence>MLNPDVELRVIEAWMPAMRKIGSLRATILAARIDIKRERTRCYQQEEYFQDVMDAFMATLNSAHEQGSYLQCKDALDNLSRRIRLSWEEVKTIRQKTSVFEDNLSSQEYQLGKLEEDLYHKIDAEYQQNSTQPTASSPQTSIATEIQAKANDTQTSPNPRDELYSRMGDLRILLDRLNDFEYELRQELDERDLLRATGQIDIPNDTAFFEETRKERAKLQKELEDTQQDIEKLKQQCNWQGIEFEEAAALPLPDSEADETYSTLSTQADHREEATLPLPNGSSGILNTFFSTRERVKNWLNDPSSSVPALTGAAEQDPRGEGQARHESLLSGDWVMARSWPPDGRPSSAPSAGDSEAHFGTPRWESGPQVGSQQIEALLEDSMTEPIKDVNKST</sequence>
<protein>
    <submittedName>
        <fullName evidence="3">Uncharacterized protein</fullName>
    </submittedName>
</protein>
<dbReference type="AlphaFoldDB" id="A0A6G1IU47"/>
<organism evidence="3 4">
    <name type="scientific">Lentithecium fluviatile CBS 122367</name>
    <dbReference type="NCBI Taxonomy" id="1168545"/>
    <lineage>
        <taxon>Eukaryota</taxon>
        <taxon>Fungi</taxon>
        <taxon>Dikarya</taxon>
        <taxon>Ascomycota</taxon>
        <taxon>Pezizomycotina</taxon>
        <taxon>Dothideomycetes</taxon>
        <taxon>Pleosporomycetidae</taxon>
        <taxon>Pleosporales</taxon>
        <taxon>Massarineae</taxon>
        <taxon>Lentitheciaceae</taxon>
        <taxon>Lentithecium</taxon>
    </lineage>
</organism>
<evidence type="ECO:0000256" key="2">
    <source>
        <dbReference type="SAM" id="MobiDB-lite"/>
    </source>
</evidence>
<reference evidence="3" key="1">
    <citation type="journal article" date="2020" name="Stud. Mycol.">
        <title>101 Dothideomycetes genomes: a test case for predicting lifestyles and emergence of pathogens.</title>
        <authorList>
            <person name="Haridas S."/>
            <person name="Albert R."/>
            <person name="Binder M."/>
            <person name="Bloem J."/>
            <person name="Labutti K."/>
            <person name="Salamov A."/>
            <person name="Andreopoulos B."/>
            <person name="Baker S."/>
            <person name="Barry K."/>
            <person name="Bills G."/>
            <person name="Bluhm B."/>
            <person name="Cannon C."/>
            <person name="Castanera R."/>
            <person name="Culley D."/>
            <person name="Daum C."/>
            <person name="Ezra D."/>
            <person name="Gonzalez J."/>
            <person name="Henrissat B."/>
            <person name="Kuo A."/>
            <person name="Liang C."/>
            <person name="Lipzen A."/>
            <person name="Lutzoni F."/>
            <person name="Magnuson J."/>
            <person name="Mondo S."/>
            <person name="Nolan M."/>
            <person name="Ohm R."/>
            <person name="Pangilinan J."/>
            <person name="Park H.-J."/>
            <person name="Ramirez L."/>
            <person name="Alfaro M."/>
            <person name="Sun H."/>
            <person name="Tritt A."/>
            <person name="Yoshinaga Y."/>
            <person name="Zwiers L.-H."/>
            <person name="Turgeon B."/>
            <person name="Goodwin S."/>
            <person name="Spatafora J."/>
            <person name="Crous P."/>
            <person name="Grigoriev I."/>
        </authorList>
    </citation>
    <scope>NUCLEOTIDE SEQUENCE</scope>
    <source>
        <strain evidence="3">CBS 122367</strain>
    </source>
</reference>
<dbReference type="EMBL" id="MU005591">
    <property type="protein sequence ID" value="KAF2681471.1"/>
    <property type="molecule type" value="Genomic_DNA"/>
</dbReference>
<keyword evidence="1" id="KW-0175">Coiled coil</keyword>
<evidence type="ECO:0000256" key="1">
    <source>
        <dbReference type="SAM" id="Coils"/>
    </source>
</evidence>
<name>A0A6G1IU47_9PLEO</name>
<keyword evidence="4" id="KW-1185">Reference proteome</keyword>
<evidence type="ECO:0000313" key="4">
    <source>
        <dbReference type="Proteomes" id="UP000799291"/>
    </source>
</evidence>
<dbReference type="Proteomes" id="UP000799291">
    <property type="component" value="Unassembled WGS sequence"/>
</dbReference>
<proteinExistence type="predicted"/>
<dbReference type="OrthoDB" id="3553547at2759"/>
<accession>A0A6G1IU47</accession>